<reference evidence="1 2" key="1">
    <citation type="submission" date="2018-09" db="EMBL/GenBank/DDBJ databases">
        <authorList>
            <person name="Zhu H."/>
        </authorList>
    </citation>
    <scope>NUCLEOTIDE SEQUENCE [LARGE SCALE GENOMIC DNA]</scope>
    <source>
        <strain evidence="1 2">K2W22B-5</strain>
    </source>
</reference>
<evidence type="ECO:0000313" key="1">
    <source>
        <dbReference type="EMBL" id="RJF84852.1"/>
    </source>
</evidence>
<dbReference type="Proteomes" id="UP000283458">
    <property type="component" value="Unassembled WGS sequence"/>
</dbReference>
<proteinExistence type="predicted"/>
<gene>
    <name evidence="1" type="ORF">D3877_10260</name>
</gene>
<dbReference type="RefSeq" id="WP_119830485.1">
    <property type="nucleotide sequence ID" value="NZ_QYUL01000001.1"/>
</dbReference>
<dbReference type="EMBL" id="QYUL01000001">
    <property type="protein sequence ID" value="RJF84852.1"/>
    <property type="molecule type" value="Genomic_DNA"/>
</dbReference>
<protein>
    <submittedName>
        <fullName evidence="1">Uncharacterized protein</fullName>
    </submittedName>
</protein>
<keyword evidence="2" id="KW-1185">Reference proteome</keyword>
<evidence type="ECO:0000313" key="2">
    <source>
        <dbReference type="Proteomes" id="UP000283458"/>
    </source>
</evidence>
<dbReference type="AlphaFoldDB" id="A0A418W4B1"/>
<dbReference type="OrthoDB" id="9122109at2"/>
<name>A0A418W4B1_9PROT</name>
<organism evidence="1 2">
    <name type="scientific">Azospirillum cavernae</name>
    <dbReference type="NCBI Taxonomy" id="2320860"/>
    <lineage>
        <taxon>Bacteria</taxon>
        <taxon>Pseudomonadati</taxon>
        <taxon>Pseudomonadota</taxon>
        <taxon>Alphaproteobacteria</taxon>
        <taxon>Rhodospirillales</taxon>
        <taxon>Azospirillaceae</taxon>
        <taxon>Azospirillum</taxon>
    </lineage>
</organism>
<accession>A0A418W4B1</accession>
<sequence>MTAPLPRDLIYEAMNAIQVGDRCVQASLFLLEAASSRRQQGHALLHALAREIAKGATVEALALALVYERQIYAAHSDDLAKIQADLDSIRDHLKPEVAAWSAFVKVRNYRARLADWKGRKPRKPKVAGKRTGRAVSGLTVSEEALLVEMLKDADRGDVTWFFDKSRPALKGLLRRGLAAMFTPAIGMCEGVPYALTAKGRGDALAVLHEIGEAP</sequence>
<comment type="caution">
    <text evidence="1">The sequence shown here is derived from an EMBL/GenBank/DDBJ whole genome shotgun (WGS) entry which is preliminary data.</text>
</comment>